<dbReference type="GO" id="GO:0016787">
    <property type="term" value="F:hydrolase activity"/>
    <property type="evidence" value="ECO:0007669"/>
    <property type="project" value="UniProtKB-KW"/>
</dbReference>
<keyword evidence="2" id="KW-1185">Reference proteome</keyword>
<dbReference type="RefSeq" id="WP_263413334.1">
    <property type="nucleotide sequence ID" value="NZ_BAABBH010000001.1"/>
</dbReference>
<evidence type="ECO:0000313" key="1">
    <source>
        <dbReference type="EMBL" id="MFN2975132.1"/>
    </source>
</evidence>
<gene>
    <name evidence="1" type="ORF">ACK2TP_05100</name>
</gene>
<reference evidence="1 2" key="1">
    <citation type="submission" date="2024-12" db="EMBL/GenBank/DDBJ databases">
        <authorList>
            <person name="Lee Y."/>
        </authorList>
    </citation>
    <scope>NUCLEOTIDE SEQUENCE [LARGE SCALE GENOMIC DNA]</scope>
    <source>
        <strain evidence="1 2">03SUJ4</strain>
    </source>
</reference>
<organism evidence="1 2">
    <name type="scientific">Terriglobus aquaticus</name>
    <dbReference type="NCBI Taxonomy" id="940139"/>
    <lineage>
        <taxon>Bacteria</taxon>
        <taxon>Pseudomonadati</taxon>
        <taxon>Acidobacteriota</taxon>
        <taxon>Terriglobia</taxon>
        <taxon>Terriglobales</taxon>
        <taxon>Acidobacteriaceae</taxon>
        <taxon>Terriglobus</taxon>
    </lineage>
</organism>
<keyword evidence="1" id="KW-0378">Hydrolase</keyword>
<evidence type="ECO:0000313" key="2">
    <source>
        <dbReference type="Proteomes" id="UP001634747"/>
    </source>
</evidence>
<comment type="caution">
    <text evidence="1">The sequence shown here is derived from an EMBL/GenBank/DDBJ whole genome shotgun (WGS) entry which is preliminary data.</text>
</comment>
<name>A0ABW9KH76_9BACT</name>
<accession>A0ABW9KH76</accession>
<dbReference type="Proteomes" id="UP001634747">
    <property type="component" value="Unassembled WGS sequence"/>
</dbReference>
<proteinExistence type="predicted"/>
<protein>
    <submittedName>
        <fullName evidence="1">Glycoside hydrolase</fullName>
    </submittedName>
</protein>
<dbReference type="EMBL" id="JBJYXY010000001">
    <property type="protein sequence ID" value="MFN2975132.1"/>
    <property type="molecule type" value="Genomic_DNA"/>
</dbReference>
<dbReference type="Gene3D" id="3.20.20.80">
    <property type="entry name" value="Glycosidases"/>
    <property type="match status" value="1"/>
</dbReference>
<dbReference type="InterPro" id="IPR017853">
    <property type="entry name" value="GH"/>
</dbReference>
<sequence>MQVWGGIECTLNRVHDRYFDQHSWSGHRERFRGDLDRIASLGIRTLRTALHWEYRESTGNWDFYDCMLDHMQRLRLDPIAGLTHHGSGPVTTSLIDPEFPQRIARYAGQVARRYPWITRYTPINEPHTTARFSCLYGHWYPHHRSIPSYLCAVLNQAKATALSMQAIRRVQPAAQLIYTEDGGTTFSGPKLESFRQEREARRWLGIDLLCGHVTPHHPLYDYLQQHGIARSAIDWFQANACPPSVLGFNYYPTSDRFLDDRLDLYPDFMAGGDSGSEPLVDIEALRVYPAGIAGVRRVLTEAWHRYGIPVAVTEAHLGAGPDDQIRWLTEIWNDASAARAAGADVVAVTVWALLGSWNWANLCTHDCGHYEPGAFFIRNGECHRTPLADFVAKLARSRQTAPAPDNATPWWHHPDRITFHGAQA</sequence>
<dbReference type="SUPFAM" id="SSF51445">
    <property type="entry name" value="(Trans)glycosidases"/>
    <property type="match status" value="1"/>
</dbReference>